<keyword evidence="2" id="KW-1185">Reference proteome</keyword>
<dbReference type="Proteomes" id="UP000052023">
    <property type="component" value="Unassembled WGS sequence"/>
</dbReference>
<comment type="caution">
    <text evidence="1">The sequence shown here is derived from an EMBL/GenBank/DDBJ whole genome shotgun (WGS) entry which is preliminary data.</text>
</comment>
<name>A0A0R3MHY4_9BRAD</name>
<protein>
    <submittedName>
        <fullName evidence="1">Uncharacterized protein</fullName>
    </submittedName>
</protein>
<dbReference type="EMBL" id="LLYA01000184">
    <property type="protein sequence ID" value="KRR19674.1"/>
    <property type="molecule type" value="Genomic_DNA"/>
</dbReference>
<reference evidence="1 2" key="1">
    <citation type="submission" date="2014-03" db="EMBL/GenBank/DDBJ databases">
        <title>Bradyrhizobium valentinum sp. nov., isolated from effective nodules of Lupinus mariae-josephae, a lupine endemic of basic-lime soils in Eastern Spain.</title>
        <authorList>
            <person name="Duran D."/>
            <person name="Rey L."/>
            <person name="Navarro A."/>
            <person name="Busquets A."/>
            <person name="Imperial J."/>
            <person name="Ruiz-Argueso T."/>
        </authorList>
    </citation>
    <scope>NUCLEOTIDE SEQUENCE [LARGE SCALE GENOMIC DNA]</scope>
    <source>
        <strain evidence="1 2">Ro19</strain>
    </source>
</reference>
<organism evidence="1 2">
    <name type="scientific">Bradyrhizobium retamae</name>
    <dbReference type="NCBI Taxonomy" id="1300035"/>
    <lineage>
        <taxon>Bacteria</taxon>
        <taxon>Pseudomonadati</taxon>
        <taxon>Pseudomonadota</taxon>
        <taxon>Alphaproteobacteria</taxon>
        <taxon>Hyphomicrobiales</taxon>
        <taxon>Nitrobacteraceae</taxon>
        <taxon>Bradyrhizobium</taxon>
    </lineage>
</organism>
<evidence type="ECO:0000313" key="1">
    <source>
        <dbReference type="EMBL" id="KRR19674.1"/>
    </source>
</evidence>
<evidence type="ECO:0000313" key="2">
    <source>
        <dbReference type="Proteomes" id="UP000052023"/>
    </source>
</evidence>
<accession>A0A0R3MHY4</accession>
<sequence length="99" mass="10415">MKVLFSFFGRRRAHAAGGTLARGVGSAATLVRRPLVATSKLRDTCQVGRNQIVTATPYHELNGLLAVDVPTGRVLPCALAQQAINDTSAIVECLAEAAL</sequence>
<gene>
    <name evidence="1" type="ORF">CQ13_33495</name>
</gene>
<proteinExistence type="predicted"/>
<dbReference type="AlphaFoldDB" id="A0A0R3MHY4"/>